<dbReference type="HAMAP" id="MF_02037">
    <property type="entry name" value="EgtD"/>
    <property type="match status" value="1"/>
</dbReference>
<dbReference type="GO" id="GO:0052706">
    <property type="term" value="F:L-histidine N(alpha)-methyltransferase activity"/>
    <property type="evidence" value="ECO:0007669"/>
    <property type="project" value="UniProtKB-UniRule"/>
</dbReference>
<comment type="catalytic activity">
    <reaction evidence="10">
        <text>S-(hercyn-2-yl)-L-cysteine S-oxide + AH2 + H(+) = ergothioneine + pyruvate + A + NH4(+)</text>
        <dbReference type="Rhea" id="RHEA:42688"/>
        <dbReference type="ChEBI" id="CHEBI:13193"/>
        <dbReference type="ChEBI" id="CHEBI:15361"/>
        <dbReference type="ChEBI" id="CHEBI:15378"/>
        <dbReference type="ChEBI" id="CHEBI:17499"/>
        <dbReference type="ChEBI" id="CHEBI:28938"/>
        <dbReference type="ChEBI" id="CHEBI:82706"/>
        <dbReference type="ChEBI" id="CHEBI:134344"/>
    </reaction>
</comment>
<comment type="pathway">
    <text evidence="8 15">Amino-acid biosynthesis; ergothioneine biosynthesis.</text>
</comment>
<evidence type="ECO:0000256" key="14">
    <source>
        <dbReference type="ARBA" id="ARBA00069420"/>
    </source>
</evidence>
<dbReference type="EC" id="2.1.1.44" evidence="13 15"/>
<feature type="binding site" evidence="15">
    <location>
        <position position="164"/>
    </location>
    <ligand>
        <name>L-histidine</name>
        <dbReference type="ChEBI" id="CHEBI:57595"/>
    </ligand>
</feature>
<comment type="function">
    <text evidence="15">Catalyzes the SAM-dependent triple methylation of the alpha-amino group of histidine to form hercynine, a step in the biosynthesis pathway of ergothioneine.</text>
</comment>
<feature type="domain" description="Aminotransferase class V" evidence="17">
    <location>
        <begin position="528"/>
        <end position="692"/>
    </location>
</feature>
<feature type="binding site" evidence="15">
    <location>
        <position position="84"/>
    </location>
    <ligand>
        <name>S-adenosyl-L-methionine</name>
        <dbReference type="ChEBI" id="CHEBI:59789"/>
    </ligand>
</feature>
<dbReference type="Pfam" id="PF10017">
    <property type="entry name" value="Methyltransf_33"/>
    <property type="match status" value="1"/>
</dbReference>
<comment type="subunit">
    <text evidence="2 15">Monomer.</text>
</comment>
<accession>R4MNW0</accession>
<feature type="binding site" evidence="15">
    <location>
        <position position="204"/>
    </location>
    <ligand>
        <name>L-histidine</name>
        <dbReference type="ChEBI" id="CHEBI:57595"/>
    </ligand>
</feature>
<gene>
    <name evidence="15" type="primary">egtD</name>
    <name evidence="19" type="ORF">J113_25830</name>
</gene>
<evidence type="ECO:0000259" key="18">
    <source>
        <dbReference type="Pfam" id="PF10017"/>
    </source>
</evidence>
<dbReference type="NCBIfam" id="TIGR03438">
    <property type="entry name" value="egtD_ergothio"/>
    <property type="match status" value="1"/>
</dbReference>
<evidence type="ECO:0000256" key="8">
    <source>
        <dbReference type="ARBA" id="ARBA00037882"/>
    </source>
</evidence>
<evidence type="ECO:0000256" key="10">
    <source>
        <dbReference type="ARBA" id="ARBA00052575"/>
    </source>
</evidence>
<comment type="similarity">
    <text evidence="12">Belongs to the class-V pyridoxal-phosphate-dependent aminotransferase family. EgtE subfamily.</text>
</comment>
<evidence type="ECO:0000256" key="7">
    <source>
        <dbReference type="ARBA" id="ARBA00023239"/>
    </source>
</evidence>
<dbReference type="InterPro" id="IPR015424">
    <property type="entry name" value="PyrdxlP-dep_Trfase"/>
</dbReference>
<dbReference type="EMBL" id="CP005386">
    <property type="protein sequence ID" value="AGL29177.1"/>
    <property type="molecule type" value="Genomic_DNA"/>
</dbReference>
<sequence length="707" mass="76713">MSVANHLGEDAGHLALRRDVYSGLQKTPKSLPPKWFYDTVGSELFDQITRLPEYYPTRAEAEILRARSAEVASACRADTLVELGSGTSEKTRMLLDALRHRGSLRRFVPFDVDASVLSATATAIQREYSGVEINAVCGDFEEHLTEIPRGGRRLFVFLGSTIGNLTPGPRAQFLTALAGVMRPGDSLLLGTDLVKDAARLVRAYDDPGGVTAQFNRNVLAVINRELEADFDVDAFQHVARWNSAEERIEMWLRADGRQRVRVGALDLTVDFDAGEEMLTEVSCKFRPQAVGAELAAAGLHRIRWWTDEAGDFGPVAGRQVSRAGDDAGRSDEEKRRKQPRRRFAGRPMAGSAPARRGATPGQRGLFAPEFRQIDLVQHARQRPRLAVMSRLRPPPPCSTPACCGRRMSPARRRGGVHHRLAHARICCWAAGLGRTGRWLACPASAWRCRPWLPRASVTNSAGRQGSARRRGLHVGRRPARPSAPDRGGQPPWRRTAAGDGGALCRGGIVRGCRAGPGPRGLCGGCRPYASSRKWIAGPRGVGVLAVRPELMERLRARLPAPDWMPPLTVAQQLGFGEANVAARVGFSVALGEHLACGPQAIRARLAELGDIARTVLADVSGWRVVEAVDEPSAITTLAPIDGADPAAVRVWFPERRIVTTYAGVERAPLELPAPVLRISPHVDNTADDLDAFAEALVAATAATSGER</sequence>
<dbReference type="InterPro" id="IPR051128">
    <property type="entry name" value="EgtD_Methyltrsf_superfamily"/>
</dbReference>
<keyword evidence="5 15" id="KW-0949">S-adenosyl-L-methionine</keyword>
<dbReference type="Proteomes" id="UP000013548">
    <property type="component" value="Chromosome"/>
</dbReference>
<evidence type="ECO:0000259" key="17">
    <source>
        <dbReference type="Pfam" id="PF00266"/>
    </source>
</evidence>
<name>R4MNW0_MYCTX</name>
<dbReference type="FunFam" id="3.90.1150.10:FF:000157">
    <property type="entry name" value="Probable hercynylcysteine sulfoxide lyase"/>
    <property type="match status" value="1"/>
</dbReference>
<dbReference type="Gene3D" id="3.40.640.10">
    <property type="entry name" value="Type I PLP-dependent aspartate aminotransferase-like (Major domain)"/>
    <property type="match status" value="1"/>
</dbReference>
<dbReference type="KEGG" id="mtuc:J113_25830"/>
<feature type="domain" description="Histidine-specific methyltransferase SAM-dependent" evidence="18">
    <location>
        <begin position="17"/>
        <end position="313"/>
    </location>
</feature>
<dbReference type="InterPro" id="IPR019257">
    <property type="entry name" value="MeTrfase_dom"/>
</dbReference>
<dbReference type="GO" id="GO:0008276">
    <property type="term" value="F:protein methyltransferase activity"/>
    <property type="evidence" value="ECO:0007669"/>
    <property type="project" value="InterPro"/>
</dbReference>
<comment type="cofactor">
    <cofactor evidence="1">
        <name>pyridoxal 5'-phosphate</name>
        <dbReference type="ChEBI" id="CHEBI:597326"/>
    </cofactor>
</comment>
<evidence type="ECO:0000256" key="9">
    <source>
        <dbReference type="ARBA" id="ARBA00052471"/>
    </source>
</evidence>
<dbReference type="InterPro" id="IPR035094">
    <property type="entry name" value="EgtD"/>
</dbReference>
<reference evidence="19 20" key="1">
    <citation type="journal article" date="2013" name="Genome Announc.">
        <title>Whole-Genome Sequences of Four Clinical Isolates of Mycobacterium tuberculosis from Tamil Nadu, South India.</title>
        <authorList>
            <person name="Narayanan S."/>
            <person name="Deshpande U."/>
        </authorList>
    </citation>
    <scope>NUCLEOTIDE SEQUENCE [LARGE SCALE GENOMIC DNA]</scope>
    <source>
        <strain evidence="19 20">CAS/NITR204</strain>
    </source>
</reference>
<evidence type="ECO:0000256" key="15">
    <source>
        <dbReference type="HAMAP-Rule" id="MF_02037"/>
    </source>
</evidence>
<dbReference type="InterPro" id="IPR000192">
    <property type="entry name" value="Aminotrans_V_dom"/>
</dbReference>
<dbReference type="GO" id="GO:1990411">
    <property type="term" value="F:hercynylcysteine sulfoxide lyase activity (ergothioneine-forming)"/>
    <property type="evidence" value="ECO:0007669"/>
    <property type="project" value="RHEA"/>
</dbReference>
<dbReference type="PANTHER" id="PTHR43397:SF1">
    <property type="entry name" value="ERGOTHIONEINE BIOSYNTHESIS PROTEIN 1"/>
    <property type="match status" value="1"/>
</dbReference>
<dbReference type="InterPro" id="IPR029063">
    <property type="entry name" value="SAM-dependent_MTases_sf"/>
</dbReference>
<comment type="catalytic activity">
    <reaction evidence="9 15">
        <text>L-histidine + 3 S-adenosyl-L-methionine = hercynine + 3 S-adenosyl-L-homocysteine + 3 H(+)</text>
        <dbReference type="Rhea" id="RHEA:38471"/>
        <dbReference type="ChEBI" id="CHEBI:15378"/>
        <dbReference type="ChEBI" id="CHEBI:15781"/>
        <dbReference type="ChEBI" id="CHEBI:57595"/>
        <dbReference type="ChEBI" id="CHEBI:57856"/>
        <dbReference type="ChEBI" id="CHEBI:59789"/>
        <dbReference type="EC" id="2.1.1.44"/>
    </reaction>
</comment>
<dbReference type="Gene3D" id="3.40.50.150">
    <property type="entry name" value="Vaccinia Virus protein VP39"/>
    <property type="match status" value="1"/>
</dbReference>
<comment type="similarity">
    <text evidence="11 15">Belongs to the methyltransferase superfamily. EgtD family.</text>
</comment>
<dbReference type="PATRIC" id="fig|1310114.3.peg.5419"/>
<dbReference type="InterPro" id="IPR032888">
    <property type="entry name" value="EgtD_Actinobacteria"/>
</dbReference>
<keyword evidence="4 15" id="KW-0808">Transferase</keyword>
<dbReference type="SUPFAM" id="SSF53335">
    <property type="entry name" value="S-adenosyl-L-methionine-dependent methyltransferases"/>
    <property type="match status" value="1"/>
</dbReference>
<feature type="binding site" evidence="15">
    <location>
        <begin position="139"/>
        <end position="140"/>
    </location>
    <ligand>
        <name>S-adenosyl-L-methionine</name>
        <dbReference type="ChEBI" id="CHEBI:59789"/>
    </ligand>
</feature>
<evidence type="ECO:0000313" key="20">
    <source>
        <dbReference type="Proteomes" id="UP000013548"/>
    </source>
</evidence>
<feature type="region of interest" description="Disordered" evidence="16">
    <location>
        <begin position="315"/>
        <end position="363"/>
    </location>
</feature>
<evidence type="ECO:0000256" key="1">
    <source>
        <dbReference type="ARBA" id="ARBA00001933"/>
    </source>
</evidence>
<keyword evidence="6" id="KW-0663">Pyridoxal phosphate</keyword>
<evidence type="ECO:0000256" key="5">
    <source>
        <dbReference type="ARBA" id="ARBA00022691"/>
    </source>
</evidence>
<feature type="binding site" evidence="15">
    <location>
        <position position="90"/>
    </location>
    <ligand>
        <name>S-adenosyl-L-methionine</name>
        <dbReference type="ChEBI" id="CHEBI:59789"/>
    </ligand>
</feature>
<dbReference type="InterPro" id="IPR015422">
    <property type="entry name" value="PyrdxlP-dep_Trfase_small"/>
</dbReference>
<evidence type="ECO:0000256" key="12">
    <source>
        <dbReference type="ARBA" id="ARBA00061265"/>
    </source>
</evidence>
<keyword evidence="7" id="KW-0456">Lyase</keyword>
<organism evidence="19 20">
    <name type="scientific">Mycobacterium tuberculosis CAS/NITR204</name>
    <dbReference type="NCBI Taxonomy" id="1310114"/>
    <lineage>
        <taxon>Bacteria</taxon>
        <taxon>Bacillati</taxon>
        <taxon>Actinomycetota</taxon>
        <taxon>Actinomycetes</taxon>
        <taxon>Mycobacteriales</taxon>
        <taxon>Mycobacteriaceae</taxon>
        <taxon>Mycobacterium</taxon>
        <taxon>Mycobacterium tuberculosis complex</taxon>
    </lineage>
</organism>
<dbReference type="PANTHER" id="PTHR43397">
    <property type="entry name" value="ERGOTHIONEINE BIOSYNTHESIS PROTEIN 1"/>
    <property type="match status" value="1"/>
</dbReference>
<feature type="binding site" evidence="15">
    <location>
        <position position="54"/>
    </location>
    <ligand>
        <name>L-histidine</name>
        <dbReference type="ChEBI" id="CHEBI:57595"/>
    </ligand>
</feature>
<dbReference type="HOGENOM" id="CLU_390202_0_0_11"/>
<feature type="binding site" evidence="15">
    <location>
        <position position="111"/>
    </location>
    <ligand>
        <name>S-adenosyl-L-methionine</name>
        <dbReference type="ChEBI" id="CHEBI:59789"/>
    </ligand>
</feature>
<dbReference type="UniPathway" id="UPA01014"/>
<feature type="binding site" evidence="15">
    <location>
        <begin position="280"/>
        <end position="282"/>
    </location>
    <ligand>
        <name>L-histidine</name>
        <dbReference type="ChEBI" id="CHEBI:57595"/>
    </ligand>
</feature>
<keyword evidence="3 15" id="KW-0489">Methyltransferase</keyword>
<evidence type="ECO:0000256" key="11">
    <source>
        <dbReference type="ARBA" id="ARBA00061182"/>
    </source>
</evidence>
<dbReference type="FunFam" id="3.40.50.150:FF:000362">
    <property type="entry name" value="Histidine N-alpha-methyltransferase"/>
    <property type="match status" value="1"/>
</dbReference>
<evidence type="ECO:0000256" key="2">
    <source>
        <dbReference type="ARBA" id="ARBA00011245"/>
    </source>
</evidence>
<evidence type="ECO:0000256" key="16">
    <source>
        <dbReference type="SAM" id="MobiDB-lite"/>
    </source>
</evidence>
<evidence type="ECO:0000256" key="3">
    <source>
        <dbReference type="ARBA" id="ARBA00022603"/>
    </source>
</evidence>
<evidence type="ECO:0000256" key="13">
    <source>
        <dbReference type="ARBA" id="ARBA00066746"/>
    </source>
</evidence>
<feature type="region of interest" description="Disordered" evidence="16">
    <location>
        <begin position="457"/>
        <end position="498"/>
    </location>
</feature>
<dbReference type="GO" id="GO:0032259">
    <property type="term" value="P:methylation"/>
    <property type="evidence" value="ECO:0007669"/>
    <property type="project" value="UniProtKB-KW"/>
</dbReference>
<feature type="compositionally biased region" description="Basic residues" evidence="16">
    <location>
        <begin position="466"/>
        <end position="479"/>
    </location>
</feature>
<dbReference type="SUPFAM" id="SSF53383">
    <property type="entry name" value="PLP-dependent transferases"/>
    <property type="match status" value="1"/>
</dbReference>
<dbReference type="InterPro" id="IPR015421">
    <property type="entry name" value="PyrdxlP-dep_Trfase_major"/>
</dbReference>
<protein>
    <recommendedName>
        <fullName evidence="14 15">Histidine N-alpha-methyltransferase</fullName>
        <ecNumber evidence="13 15">2.1.1.44</ecNumber>
    </recommendedName>
    <alternativeName>
        <fullName evidence="15">Histidine trimethyltransferase</fullName>
    </alternativeName>
</protein>
<evidence type="ECO:0000256" key="6">
    <source>
        <dbReference type="ARBA" id="ARBA00022898"/>
    </source>
</evidence>
<feature type="compositionally biased region" description="Basic and acidic residues" evidence="16">
    <location>
        <begin position="323"/>
        <end position="335"/>
    </location>
</feature>
<evidence type="ECO:0000313" key="19">
    <source>
        <dbReference type="EMBL" id="AGL29177.1"/>
    </source>
</evidence>
<dbReference type="Gene3D" id="3.90.1150.10">
    <property type="entry name" value="Aspartate Aminotransferase, domain 1"/>
    <property type="match status" value="1"/>
</dbReference>
<dbReference type="AlphaFoldDB" id="R4MNW0"/>
<evidence type="ECO:0000256" key="4">
    <source>
        <dbReference type="ARBA" id="ARBA00022679"/>
    </source>
</evidence>
<proteinExistence type="inferred from homology"/>
<dbReference type="Pfam" id="PF00266">
    <property type="entry name" value="Aminotran_5"/>
    <property type="match status" value="1"/>
</dbReference>